<dbReference type="Proteomes" id="UP000789390">
    <property type="component" value="Unassembled WGS sequence"/>
</dbReference>
<evidence type="ECO:0000313" key="3">
    <source>
        <dbReference type="EMBL" id="CAH0107320.1"/>
    </source>
</evidence>
<dbReference type="InterPro" id="IPR058698">
    <property type="entry name" value="CUB_metazoa"/>
</dbReference>
<gene>
    <name evidence="3" type="ORF">DGAL_LOCUS10612</name>
</gene>
<reference evidence="3" key="1">
    <citation type="submission" date="2021-11" db="EMBL/GenBank/DDBJ databases">
        <authorList>
            <person name="Schell T."/>
        </authorList>
    </citation>
    <scope>NUCLEOTIDE SEQUENCE</scope>
    <source>
        <strain evidence="3">M5</strain>
    </source>
</reference>
<protein>
    <recommendedName>
        <fullName evidence="2">CUB domain-containing protein</fullName>
    </recommendedName>
</protein>
<feature type="signal peptide" evidence="1">
    <location>
        <begin position="1"/>
        <end position="16"/>
    </location>
</feature>
<sequence length="306" mass="31556">MFFSVFSLDFVSFTTAQPTLGTCTDTFVVGGSISSAPIICGDNTGQHMYLDVTSSAITPTDIQLMFHFAAGTSVTRGWNIKIAMLPCGASYLAPTDCLQYFTSAAGRVRSFNWQDVAGSAAARQLNNQNYNICFRTELVSSQRATQMCVSICQVTNGGDSFFITTVAPAAADTTAPQAAAASTYSAVGATNAAGTSAVCLYDFLLIAGARDANGVEADRYCGGALNPAPLGGAAVTPLTAAVPAGGSSTSTQVCTPVRPFKMTFRTDNTEAAVVVNAPTAPVAATADVGITGLNGNTGFCLDFQER</sequence>
<evidence type="ECO:0000313" key="4">
    <source>
        <dbReference type="Proteomes" id="UP000789390"/>
    </source>
</evidence>
<organism evidence="3 4">
    <name type="scientific">Daphnia galeata</name>
    <dbReference type="NCBI Taxonomy" id="27404"/>
    <lineage>
        <taxon>Eukaryota</taxon>
        <taxon>Metazoa</taxon>
        <taxon>Ecdysozoa</taxon>
        <taxon>Arthropoda</taxon>
        <taxon>Crustacea</taxon>
        <taxon>Branchiopoda</taxon>
        <taxon>Diplostraca</taxon>
        <taxon>Cladocera</taxon>
        <taxon>Anomopoda</taxon>
        <taxon>Daphniidae</taxon>
        <taxon>Daphnia</taxon>
    </lineage>
</organism>
<keyword evidence="1" id="KW-0732">Signal</keyword>
<keyword evidence="4" id="KW-1185">Reference proteome</keyword>
<dbReference type="EMBL" id="CAKKLH010000268">
    <property type="protein sequence ID" value="CAH0107320.1"/>
    <property type="molecule type" value="Genomic_DNA"/>
</dbReference>
<dbReference type="PANTHER" id="PTHR33236">
    <property type="entry name" value="INTRAFLAGELLAR TRANSPORT PROTEIN 122 FAMILY PROTEIN-RELATED"/>
    <property type="match status" value="1"/>
</dbReference>
<dbReference type="PANTHER" id="PTHR33236:SF5">
    <property type="entry name" value="CUB DOMAIN-CONTAINING PROTEIN"/>
    <property type="match status" value="1"/>
</dbReference>
<dbReference type="OrthoDB" id="6342934at2759"/>
<name>A0A8J2RY35_9CRUS</name>
<evidence type="ECO:0000256" key="1">
    <source>
        <dbReference type="SAM" id="SignalP"/>
    </source>
</evidence>
<comment type="caution">
    <text evidence="3">The sequence shown here is derived from an EMBL/GenBank/DDBJ whole genome shotgun (WGS) entry which is preliminary data.</text>
</comment>
<accession>A0A8J2RY35</accession>
<dbReference type="AlphaFoldDB" id="A0A8J2RY35"/>
<proteinExistence type="predicted"/>
<feature type="domain" description="CUB" evidence="2">
    <location>
        <begin position="94"/>
        <end position="305"/>
    </location>
</feature>
<dbReference type="Pfam" id="PF26080">
    <property type="entry name" value="CUB_animal"/>
    <property type="match status" value="1"/>
</dbReference>
<feature type="chain" id="PRO_5035159121" description="CUB domain-containing protein" evidence="1">
    <location>
        <begin position="17"/>
        <end position="306"/>
    </location>
</feature>
<evidence type="ECO:0000259" key="2">
    <source>
        <dbReference type="Pfam" id="PF26080"/>
    </source>
</evidence>